<evidence type="ECO:0000256" key="1">
    <source>
        <dbReference type="ARBA" id="ARBA00004651"/>
    </source>
</evidence>
<reference evidence="8 9" key="1">
    <citation type="journal article" date="2020" name="Syst. Appl. Microbiol.">
        <title>Arthrospiribacter ruber gen. nov., sp. nov., a novel bacterium isolated from Arthrospira cultures.</title>
        <authorList>
            <person name="Waleron M."/>
            <person name="Misztak A."/>
            <person name="Waleron M.M."/>
            <person name="Furmaniak M."/>
            <person name="Mrozik A."/>
            <person name="Waleron K."/>
        </authorList>
    </citation>
    <scope>NUCLEOTIDE SEQUENCE [LARGE SCALE GENOMIC DNA]</scope>
    <source>
        <strain evidence="8 9">DPMB0001</strain>
    </source>
</reference>
<evidence type="ECO:0000256" key="3">
    <source>
        <dbReference type="ARBA" id="ARBA00022475"/>
    </source>
</evidence>
<keyword evidence="9" id="KW-1185">Reference proteome</keyword>
<proteinExistence type="inferred from homology"/>
<evidence type="ECO:0000313" key="9">
    <source>
        <dbReference type="Proteomes" id="UP000727490"/>
    </source>
</evidence>
<name>A0A951IVH8_9BACT</name>
<evidence type="ECO:0000256" key="6">
    <source>
        <dbReference type="ARBA" id="ARBA00023136"/>
    </source>
</evidence>
<evidence type="ECO:0000256" key="2">
    <source>
        <dbReference type="ARBA" id="ARBA00006679"/>
    </source>
</evidence>
<comment type="subcellular location">
    <subcellularLocation>
        <location evidence="1">Cell membrane</location>
        <topology evidence="1">Multi-pass membrane protein</topology>
    </subcellularLocation>
</comment>
<sequence length="138" mass="15256">MKKIFFSTSQFMPAVGLALLRIGSALMMITHGWSKISNFSNNLTTFRDPIGLGPAVSLQLAIFAEFFCAILLAIGFLTRLSLIPLIFTMGVAAFIVHADDPFSTQEKSLLFLLIFVVLMFLGPGKYSVDAQIKKSRKY</sequence>
<dbReference type="GO" id="GO:0005886">
    <property type="term" value="C:plasma membrane"/>
    <property type="evidence" value="ECO:0007669"/>
    <property type="project" value="UniProtKB-SubCell"/>
</dbReference>
<dbReference type="EMBL" id="RPHB01000003">
    <property type="protein sequence ID" value="MBW3467683.1"/>
    <property type="molecule type" value="Genomic_DNA"/>
</dbReference>
<dbReference type="InterPro" id="IPR051907">
    <property type="entry name" value="DoxX-like_oxidoreductase"/>
</dbReference>
<dbReference type="InterPro" id="IPR032808">
    <property type="entry name" value="DoxX"/>
</dbReference>
<protein>
    <submittedName>
        <fullName evidence="8">DoxX family protein</fullName>
    </submittedName>
</protein>
<dbReference type="RefSeq" id="WP_219287961.1">
    <property type="nucleotide sequence ID" value="NZ_RPHB01000003.1"/>
</dbReference>
<gene>
    <name evidence="8" type="ORF">EGN73_07620</name>
</gene>
<keyword evidence="4 7" id="KW-0812">Transmembrane</keyword>
<evidence type="ECO:0000256" key="4">
    <source>
        <dbReference type="ARBA" id="ARBA00022692"/>
    </source>
</evidence>
<feature type="transmembrane region" description="Helical" evidence="7">
    <location>
        <begin position="50"/>
        <end position="73"/>
    </location>
</feature>
<dbReference type="AlphaFoldDB" id="A0A951IVH8"/>
<dbReference type="PANTHER" id="PTHR33452:SF1">
    <property type="entry name" value="INNER MEMBRANE PROTEIN YPHA-RELATED"/>
    <property type="match status" value="1"/>
</dbReference>
<organism evidence="8 9">
    <name type="scientific">Arthrospiribacter ruber</name>
    <dbReference type="NCBI Taxonomy" id="2487934"/>
    <lineage>
        <taxon>Bacteria</taxon>
        <taxon>Pseudomonadati</taxon>
        <taxon>Bacteroidota</taxon>
        <taxon>Cytophagia</taxon>
        <taxon>Cytophagales</taxon>
        <taxon>Cyclobacteriaceae</taxon>
        <taxon>Arthrospiribacter</taxon>
    </lineage>
</organism>
<dbReference type="Pfam" id="PF07681">
    <property type="entry name" value="DoxX"/>
    <property type="match status" value="1"/>
</dbReference>
<comment type="similarity">
    <text evidence="2">Belongs to the DoxX family.</text>
</comment>
<dbReference type="Proteomes" id="UP000727490">
    <property type="component" value="Unassembled WGS sequence"/>
</dbReference>
<comment type="caution">
    <text evidence="8">The sequence shown here is derived from an EMBL/GenBank/DDBJ whole genome shotgun (WGS) entry which is preliminary data.</text>
</comment>
<keyword evidence="3" id="KW-1003">Cell membrane</keyword>
<keyword evidence="6 7" id="KW-0472">Membrane</keyword>
<dbReference type="PANTHER" id="PTHR33452">
    <property type="entry name" value="OXIDOREDUCTASE CATD-RELATED"/>
    <property type="match status" value="1"/>
</dbReference>
<evidence type="ECO:0000256" key="7">
    <source>
        <dbReference type="SAM" id="Phobius"/>
    </source>
</evidence>
<keyword evidence="5 7" id="KW-1133">Transmembrane helix</keyword>
<evidence type="ECO:0000313" key="8">
    <source>
        <dbReference type="EMBL" id="MBW3467683.1"/>
    </source>
</evidence>
<feature type="transmembrane region" description="Helical" evidence="7">
    <location>
        <begin position="80"/>
        <end position="97"/>
    </location>
</feature>
<feature type="transmembrane region" description="Helical" evidence="7">
    <location>
        <begin position="109"/>
        <end position="128"/>
    </location>
</feature>
<evidence type="ECO:0000256" key="5">
    <source>
        <dbReference type="ARBA" id="ARBA00022989"/>
    </source>
</evidence>
<accession>A0A951IVH8</accession>